<reference evidence="2" key="1">
    <citation type="submission" date="2019-11" db="EMBL/GenBank/DDBJ databases">
        <authorList>
            <person name="Feng L."/>
        </authorList>
    </citation>
    <scope>NUCLEOTIDE SEQUENCE</scope>
    <source>
        <strain evidence="2">AvaginalisLFYP127</strain>
    </source>
</reference>
<proteinExistence type="predicted"/>
<organism evidence="2">
    <name type="scientific">Anaerococcus vaginalis</name>
    <dbReference type="NCBI Taxonomy" id="33037"/>
    <lineage>
        <taxon>Bacteria</taxon>
        <taxon>Bacillati</taxon>
        <taxon>Bacillota</taxon>
        <taxon>Tissierellia</taxon>
        <taxon>Tissierellales</taxon>
        <taxon>Peptoniphilaceae</taxon>
        <taxon>Anaerococcus</taxon>
    </lineage>
</organism>
<dbReference type="InterPro" id="IPR016181">
    <property type="entry name" value="Acyl_CoA_acyltransferase"/>
</dbReference>
<feature type="domain" description="N-acetyltransferase" evidence="1">
    <location>
        <begin position="3"/>
        <end position="153"/>
    </location>
</feature>
<name>A0A6N2RXR8_9FIRM</name>
<gene>
    <name evidence="2" type="ORF">AVLFYP127_01598</name>
</gene>
<dbReference type="CDD" id="cd04301">
    <property type="entry name" value="NAT_SF"/>
    <property type="match status" value="1"/>
</dbReference>
<dbReference type="SUPFAM" id="SSF55729">
    <property type="entry name" value="Acyl-CoA N-acyltransferases (Nat)"/>
    <property type="match status" value="1"/>
</dbReference>
<dbReference type="AlphaFoldDB" id="A0A6N2RXR8"/>
<evidence type="ECO:0000259" key="1">
    <source>
        <dbReference type="PROSITE" id="PS51186"/>
    </source>
</evidence>
<dbReference type="EMBL" id="CACRSW010000007">
    <property type="protein sequence ID" value="VYS85636.1"/>
    <property type="molecule type" value="Genomic_DNA"/>
</dbReference>
<dbReference type="Gene3D" id="3.40.630.30">
    <property type="match status" value="1"/>
</dbReference>
<dbReference type="GO" id="GO:0016747">
    <property type="term" value="F:acyltransferase activity, transferring groups other than amino-acyl groups"/>
    <property type="evidence" value="ECO:0007669"/>
    <property type="project" value="InterPro"/>
</dbReference>
<dbReference type="PROSITE" id="PS51186">
    <property type="entry name" value="GNAT"/>
    <property type="match status" value="1"/>
</dbReference>
<accession>A0A6N2RXR8</accession>
<dbReference type="RefSeq" id="WP_070605611.1">
    <property type="nucleotide sequence ID" value="NZ_CACRSW010000007.1"/>
</dbReference>
<dbReference type="Pfam" id="PF00583">
    <property type="entry name" value="Acetyltransf_1"/>
    <property type="match status" value="1"/>
</dbReference>
<sequence>MNLILSDSYLEHLEEIKNLYIEAFPKAERKPLDQIIKVCENSLGRIIPILLDDEFVGMFITLDSDCDDTLLIDYFAIKSDYRGLSLGSKSIELLNERENKTIIIEIEPCVEDACNLVQRQKRKNFYKNLGFRQTDINISWFGVELELMSLNKTINFEHYMNLLTSIFPKSYIEDNIKLA</sequence>
<dbReference type="InterPro" id="IPR000182">
    <property type="entry name" value="GNAT_dom"/>
</dbReference>
<protein>
    <recommendedName>
        <fullName evidence="1">N-acetyltransferase domain-containing protein</fullName>
    </recommendedName>
</protein>
<evidence type="ECO:0000313" key="2">
    <source>
        <dbReference type="EMBL" id="VYS85636.1"/>
    </source>
</evidence>